<dbReference type="InterPro" id="IPR001315">
    <property type="entry name" value="CARD"/>
</dbReference>
<dbReference type="CDD" id="cd01671">
    <property type="entry name" value="CARD"/>
    <property type="match status" value="1"/>
</dbReference>
<accession>A0A3P9KJB7</accession>
<dbReference type="PRINTS" id="PR00376">
    <property type="entry name" value="IL1BCENZYME"/>
</dbReference>
<dbReference type="AlphaFoldDB" id="A0A3P9KJB7"/>
<evidence type="ECO:0000256" key="1">
    <source>
        <dbReference type="ARBA" id="ARBA00010134"/>
    </source>
</evidence>
<dbReference type="GO" id="GO:0005737">
    <property type="term" value="C:cytoplasm"/>
    <property type="evidence" value="ECO:0007669"/>
    <property type="project" value="UniProtKB-ARBA"/>
</dbReference>
<protein>
    <recommendedName>
        <fullName evidence="10">Caspase 20, apoptosis-related cysteine peptidase</fullName>
    </recommendedName>
</protein>
<evidence type="ECO:0000256" key="4">
    <source>
        <dbReference type="RuleBase" id="RU003971"/>
    </source>
</evidence>
<reference key="1">
    <citation type="journal article" date="2007" name="Nature">
        <title>The medaka draft genome and insights into vertebrate genome evolution.</title>
        <authorList>
            <person name="Kasahara M."/>
            <person name="Naruse K."/>
            <person name="Sasaki S."/>
            <person name="Nakatani Y."/>
            <person name="Qu W."/>
            <person name="Ahsan B."/>
            <person name="Yamada T."/>
            <person name="Nagayasu Y."/>
            <person name="Doi K."/>
            <person name="Kasai Y."/>
            <person name="Jindo T."/>
            <person name="Kobayashi D."/>
            <person name="Shimada A."/>
            <person name="Toyoda A."/>
            <person name="Kuroki Y."/>
            <person name="Fujiyama A."/>
            <person name="Sasaki T."/>
            <person name="Shimizu A."/>
            <person name="Asakawa S."/>
            <person name="Shimizu N."/>
            <person name="Hashimoto S."/>
            <person name="Yang J."/>
            <person name="Lee Y."/>
            <person name="Matsushima K."/>
            <person name="Sugano S."/>
            <person name="Sakaizumi M."/>
            <person name="Narita T."/>
            <person name="Ohishi K."/>
            <person name="Haga S."/>
            <person name="Ohta F."/>
            <person name="Nomoto H."/>
            <person name="Nogata K."/>
            <person name="Morishita T."/>
            <person name="Endo T."/>
            <person name="Shin-I T."/>
            <person name="Takeda H."/>
            <person name="Morishita S."/>
            <person name="Kohara Y."/>
        </authorList>
    </citation>
    <scope>NUCLEOTIDE SEQUENCE [LARGE SCALE GENOMIC DNA]</scope>
    <source>
        <strain>Hd-rR</strain>
    </source>
</reference>
<proteinExistence type="inferred from homology"/>
<evidence type="ECO:0000313" key="8">
    <source>
        <dbReference type="Ensembl" id="ENSORLP00020008522.1"/>
    </source>
</evidence>
<evidence type="ECO:0000259" key="5">
    <source>
        <dbReference type="PROSITE" id="PS50207"/>
    </source>
</evidence>
<sequence>MSAKDTLRSNKTAILSTLCADQRLILNKAHENRLITTREYNNLKSINKEDVEGHVVELLDKILNKGETVCQDFLNILQTDEEIKSTFPELKQQLQLEEISLPKSIQVSSSNDEYTLHDNKRQKREEVYQLNTRPVGICVIINNQNFSDGSVRRGTEKDAESLAEVFSWLGFRVLMCKDQTSDQMKRTLECLSLLSSSTDLLKLQAQEWSESRFAGPQQALQHGDAFVCCILSHGQRGMVLGIDQMPVPIKHITRIFKASEQSALAGKPKMFLIQACQGGQIHKGVALTDVEADDCSTQTIPEEADILVALATVEDYPAYRHISEGSWFVQSLCQQLKERCPKGEDITAILHHVNDDVGLKEGSSRMPGAIKQMPEVRFTLRKKVVLTPN</sequence>
<evidence type="ECO:0000256" key="3">
    <source>
        <dbReference type="PIRSR" id="PIRSR038001-1"/>
    </source>
</evidence>
<reference evidence="8" key="3">
    <citation type="submission" date="2025-08" db="UniProtKB">
        <authorList>
            <consortium name="Ensembl"/>
        </authorList>
    </citation>
    <scope>IDENTIFICATION</scope>
    <source>
        <strain evidence="8">HNI</strain>
    </source>
</reference>
<feature type="domain" description="Caspase family p20" evidence="6">
    <location>
        <begin position="134"/>
        <end position="280"/>
    </location>
</feature>
<dbReference type="InterPro" id="IPR011029">
    <property type="entry name" value="DEATH-like_dom_sf"/>
</dbReference>
<dbReference type="PROSITE" id="PS01122">
    <property type="entry name" value="CASPASE_CYS"/>
    <property type="match status" value="1"/>
</dbReference>
<dbReference type="Pfam" id="PF00619">
    <property type="entry name" value="CARD"/>
    <property type="match status" value="1"/>
</dbReference>
<evidence type="ECO:0000259" key="6">
    <source>
        <dbReference type="PROSITE" id="PS50208"/>
    </source>
</evidence>
<feature type="domain" description="CARD" evidence="7">
    <location>
        <begin position="1"/>
        <end position="78"/>
    </location>
</feature>
<reference evidence="8 9" key="2">
    <citation type="submission" date="2017-04" db="EMBL/GenBank/DDBJ databases">
        <title>CpG methylation of centromeres and impact of large insertions on vertebrate speciation.</title>
        <authorList>
            <person name="Ichikawa K."/>
            <person name="Yoshimura J."/>
            <person name="Morishita S."/>
        </authorList>
    </citation>
    <scope>NUCLEOTIDE SEQUENCE</scope>
    <source>
        <strain evidence="8 9">HNI</strain>
    </source>
</reference>
<dbReference type="InterPro" id="IPR015917">
    <property type="entry name" value="Pept_C14A"/>
</dbReference>
<evidence type="ECO:0000256" key="2">
    <source>
        <dbReference type="ARBA" id="ARBA00022703"/>
    </source>
</evidence>
<dbReference type="Gene3D" id="3.30.70.1470">
    <property type="entry name" value="Caspase-like"/>
    <property type="match status" value="1"/>
</dbReference>
<feature type="active site" evidence="3">
    <location>
        <position position="276"/>
    </location>
</feature>
<dbReference type="PANTHER" id="PTHR48169:SF7">
    <property type="entry name" value="CASPASE 10"/>
    <property type="match status" value="1"/>
</dbReference>
<feature type="domain" description="Caspase family p10" evidence="5">
    <location>
        <begin position="296"/>
        <end position="388"/>
    </location>
</feature>
<dbReference type="GO" id="GO:0051604">
    <property type="term" value="P:protein maturation"/>
    <property type="evidence" value="ECO:0007669"/>
    <property type="project" value="UniProtKB-ARBA"/>
</dbReference>
<dbReference type="SUPFAM" id="SSF47986">
    <property type="entry name" value="DEATH domain"/>
    <property type="match status" value="1"/>
</dbReference>
<dbReference type="Pfam" id="PF00656">
    <property type="entry name" value="Peptidase_C14"/>
    <property type="match status" value="2"/>
</dbReference>
<dbReference type="PIRSF" id="PIRSF038001">
    <property type="entry name" value="Caspase_ICE"/>
    <property type="match status" value="1"/>
</dbReference>
<dbReference type="InterPro" id="IPR011600">
    <property type="entry name" value="Pept_C14_caspase"/>
</dbReference>
<dbReference type="GO" id="GO:0006915">
    <property type="term" value="P:apoptotic process"/>
    <property type="evidence" value="ECO:0007669"/>
    <property type="project" value="UniProtKB-KW"/>
</dbReference>
<dbReference type="Ensembl" id="ENSORLT00020001040.1">
    <property type="protein sequence ID" value="ENSORLP00020008522.1"/>
    <property type="gene ID" value="ENSORLG00020009405.1"/>
</dbReference>
<dbReference type="SMART" id="SM00115">
    <property type="entry name" value="CASc"/>
    <property type="match status" value="1"/>
</dbReference>
<dbReference type="InterPro" id="IPR001309">
    <property type="entry name" value="Pept_C14_p20"/>
</dbReference>
<dbReference type="PROSITE" id="PS50209">
    <property type="entry name" value="CARD"/>
    <property type="match status" value="1"/>
</dbReference>
<reference evidence="8" key="4">
    <citation type="submission" date="2025-09" db="UniProtKB">
        <authorList>
            <consortium name="Ensembl"/>
        </authorList>
    </citation>
    <scope>IDENTIFICATION</scope>
    <source>
        <strain evidence="8">HNI</strain>
    </source>
</reference>
<keyword evidence="2" id="KW-0053">Apoptosis</keyword>
<comment type="similarity">
    <text evidence="1 4">Belongs to the peptidase C14A family.</text>
</comment>
<evidence type="ECO:0000259" key="7">
    <source>
        <dbReference type="PROSITE" id="PS50209"/>
    </source>
</evidence>
<dbReference type="CDD" id="cd00032">
    <property type="entry name" value="CASc"/>
    <property type="match status" value="1"/>
</dbReference>
<dbReference type="PANTHER" id="PTHR48169">
    <property type="entry name" value="DED DOMAIN-CONTAINING PROTEIN"/>
    <property type="match status" value="1"/>
</dbReference>
<dbReference type="GO" id="GO:0042981">
    <property type="term" value="P:regulation of apoptotic process"/>
    <property type="evidence" value="ECO:0007669"/>
    <property type="project" value="InterPro"/>
</dbReference>
<evidence type="ECO:0000313" key="9">
    <source>
        <dbReference type="Proteomes" id="UP000265180"/>
    </source>
</evidence>
<dbReference type="Gene3D" id="1.10.533.10">
    <property type="entry name" value="Death Domain, Fas"/>
    <property type="match status" value="1"/>
</dbReference>
<dbReference type="PROSITE" id="PS50208">
    <property type="entry name" value="CASPASE_P20"/>
    <property type="match status" value="1"/>
</dbReference>
<organism evidence="8 9">
    <name type="scientific">Oryzias latipes</name>
    <name type="common">Japanese rice fish</name>
    <name type="synonym">Japanese killifish</name>
    <dbReference type="NCBI Taxonomy" id="8090"/>
    <lineage>
        <taxon>Eukaryota</taxon>
        <taxon>Metazoa</taxon>
        <taxon>Chordata</taxon>
        <taxon>Craniata</taxon>
        <taxon>Vertebrata</taxon>
        <taxon>Euteleostomi</taxon>
        <taxon>Actinopterygii</taxon>
        <taxon>Neopterygii</taxon>
        <taxon>Teleostei</taxon>
        <taxon>Neoteleostei</taxon>
        <taxon>Acanthomorphata</taxon>
        <taxon>Ovalentaria</taxon>
        <taxon>Atherinomorphae</taxon>
        <taxon>Beloniformes</taxon>
        <taxon>Adrianichthyidae</taxon>
        <taxon>Oryziinae</taxon>
        <taxon>Oryzias</taxon>
    </lineage>
</organism>
<dbReference type="GO" id="GO:0004197">
    <property type="term" value="F:cysteine-type endopeptidase activity"/>
    <property type="evidence" value="ECO:0007669"/>
    <property type="project" value="InterPro"/>
</dbReference>
<evidence type="ECO:0008006" key="10">
    <source>
        <dbReference type="Google" id="ProtNLM"/>
    </source>
</evidence>
<dbReference type="InterPro" id="IPR029030">
    <property type="entry name" value="Caspase-like_dom_sf"/>
</dbReference>
<dbReference type="Gene3D" id="3.40.50.1460">
    <property type="match status" value="1"/>
</dbReference>
<name>A0A3P9KJB7_ORYLA</name>
<dbReference type="PROSITE" id="PS50207">
    <property type="entry name" value="CASPASE_P10"/>
    <property type="match status" value="1"/>
</dbReference>
<dbReference type="SUPFAM" id="SSF52129">
    <property type="entry name" value="Caspase-like"/>
    <property type="match status" value="1"/>
</dbReference>
<dbReference type="InterPro" id="IPR002138">
    <property type="entry name" value="Pept_C14_p10"/>
</dbReference>
<dbReference type="FunFam" id="3.40.50.1460:FF:000077">
    <property type="entry name" value="Caspase 10"/>
    <property type="match status" value="1"/>
</dbReference>
<dbReference type="GO" id="GO:0006508">
    <property type="term" value="P:proteolysis"/>
    <property type="evidence" value="ECO:0007669"/>
    <property type="project" value="InterPro"/>
</dbReference>
<dbReference type="InterPro" id="IPR033139">
    <property type="entry name" value="Caspase_cys_AS"/>
</dbReference>
<dbReference type="Proteomes" id="UP000265180">
    <property type="component" value="Chromosome 17"/>
</dbReference>
<feature type="active site" evidence="3">
    <location>
        <position position="233"/>
    </location>
</feature>